<dbReference type="AlphaFoldDB" id="A0AAD7RWW4"/>
<evidence type="ECO:0000313" key="3">
    <source>
        <dbReference type="Proteomes" id="UP001221898"/>
    </source>
</evidence>
<accession>A0AAD7RWW4</accession>
<feature type="chain" id="PRO_5042268355" evidence="1">
    <location>
        <begin position="28"/>
        <end position="127"/>
    </location>
</feature>
<dbReference type="Proteomes" id="UP001221898">
    <property type="component" value="Unassembled WGS sequence"/>
</dbReference>
<keyword evidence="3" id="KW-1185">Reference proteome</keyword>
<evidence type="ECO:0000256" key="1">
    <source>
        <dbReference type="SAM" id="SignalP"/>
    </source>
</evidence>
<organism evidence="2 3">
    <name type="scientific">Aldrovandia affinis</name>
    <dbReference type="NCBI Taxonomy" id="143900"/>
    <lineage>
        <taxon>Eukaryota</taxon>
        <taxon>Metazoa</taxon>
        <taxon>Chordata</taxon>
        <taxon>Craniata</taxon>
        <taxon>Vertebrata</taxon>
        <taxon>Euteleostomi</taxon>
        <taxon>Actinopterygii</taxon>
        <taxon>Neopterygii</taxon>
        <taxon>Teleostei</taxon>
        <taxon>Notacanthiformes</taxon>
        <taxon>Halosauridae</taxon>
        <taxon>Aldrovandia</taxon>
    </lineage>
</organism>
<protein>
    <submittedName>
        <fullName evidence="2">Uncharacterized protein</fullName>
    </submittedName>
</protein>
<evidence type="ECO:0000313" key="2">
    <source>
        <dbReference type="EMBL" id="KAJ8390531.1"/>
    </source>
</evidence>
<dbReference type="EMBL" id="JAINUG010000168">
    <property type="protein sequence ID" value="KAJ8390531.1"/>
    <property type="molecule type" value="Genomic_DNA"/>
</dbReference>
<comment type="caution">
    <text evidence="2">The sequence shown here is derived from an EMBL/GenBank/DDBJ whole genome shotgun (WGS) entry which is preliminary data.</text>
</comment>
<reference evidence="2" key="1">
    <citation type="journal article" date="2023" name="Science">
        <title>Genome structures resolve the early diversification of teleost fishes.</title>
        <authorList>
            <person name="Parey E."/>
            <person name="Louis A."/>
            <person name="Montfort J."/>
            <person name="Bouchez O."/>
            <person name="Roques C."/>
            <person name="Iampietro C."/>
            <person name="Lluch J."/>
            <person name="Castinel A."/>
            <person name="Donnadieu C."/>
            <person name="Desvignes T."/>
            <person name="Floi Bucao C."/>
            <person name="Jouanno E."/>
            <person name="Wen M."/>
            <person name="Mejri S."/>
            <person name="Dirks R."/>
            <person name="Jansen H."/>
            <person name="Henkel C."/>
            <person name="Chen W.J."/>
            <person name="Zahm M."/>
            <person name="Cabau C."/>
            <person name="Klopp C."/>
            <person name="Thompson A.W."/>
            <person name="Robinson-Rechavi M."/>
            <person name="Braasch I."/>
            <person name="Lecointre G."/>
            <person name="Bobe J."/>
            <person name="Postlethwait J.H."/>
            <person name="Berthelot C."/>
            <person name="Roest Crollius H."/>
            <person name="Guiguen Y."/>
        </authorList>
    </citation>
    <scope>NUCLEOTIDE SEQUENCE</scope>
    <source>
        <strain evidence="2">NC1722</strain>
    </source>
</reference>
<name>A0AAD7RWW4_9TELE</name>
<sequence length="127" mass="14212">MPAKASLFINIESILTLSILTWFPAATVKDKAKLQRVIRSAERVIGCALPPLESLHNTRALRRARKIMADPSHPGHNLFTLLPHGRRLRLPKTGTERHRHSFFPSAARLVNKSGLPCPPHPLPETDH</sequence>
<proteinExistence type="predicted"/>
<keyword evidence="1" id="KW-0732">Signal</keyword>
<gene>
    <name evidence="2" type="ORF">AAFF_G00103280</name>
</gene>
<feature type="signal peptide" evidence="1">
    <location>
        <begin position="1"/>
        <end position="27"/>
    </location>
</feature>